<proteinExistence type="predicted"/>
<keyword evidence="2" id="KW-1185">Reference proteome</keyword>
<evidence type="ECO:0000313" key="2">
    <source>
        <dbReference type="Proteomes" id="UP001157502"/>
    </source>
</evidence>
<dbReference type="EMBL" id="CM055743">
    <property type="protein sequence ID" value="KAJ8000038.1"/>
    <property type="molecule type" value="Genomic_DNA"/>
</dbReference>
<gene>
    <name evidence="1" type="ORF">DPEC_G00200660</name>
</gene>
<evidence type="ECO:0000313" key="1">
    <source>
        <dbReference type="EMBL" id="KAJ8000038.1"/>
    </source>
</evidence>
<reference evidence="1" key="1">
    <citation type="submission" date="2021-05" db="EMBL/GenBank/DDBJ databases">
        <authorList>
            <person name="Pan Q."/>
            <person name="Jouanno E."/>
            <person name="Zahm M."/>
            <person name="Klopp C."/>
            <person name="Cabau C."/>
            <person name="Louis A."/>
            <person name="Berthelot C."/>
            <person name="Parey E."/>
            <person name="Roest Crollius H."/>
            <person name="Montfort J."/>
            <person name="Robinson-Rechavi M."/>
            <person name="Bouchez O."/>
            <person name="Lampietro C."/>
            <person name="Lopez Roques C."/>
            <person name="Donnadieu C."/>
            <person name="Postlethwait J."/>
            <person name="Bobe J."/>
            <person name="Dillon D."/>
            <person name="Chandos A."/>
            <person name="von Hippel F."/>
            <person name="Guiguen Y."/>
        </authorList>
    </citation>
    <scope>NUCLEOTIDE SEQUENCE</scope>
    <source>
        <strain evidence="1">YG-Jan2019</strain>
    </source>
</reference>
<accession>A0ACC2G992</accession>
<organism evidence="1 2">
    <name type="scientific">Dallia pectoralis</name>
    <name type="common">Alaska blackfish</name>
    <dbReference type="NCBI Taxonomy" id="75939"/>
    <lineage>
        <taxon>Eukaryota</taxon>
        <taxon>Metazoa</taxon>
        <taxon>Chordata</taxon>
        <taxon>Craniata</taxon>
        <taxon>Vertebrata</taxon>
        <taxon>Euteleostomi</taxon>
        <taxon>Actinopterygii</taxon>
        <taxon>Neopterygii</taxon>
        <taxon>Teleostei</taxon>
        <taxon>Protacanthopterygii</taxon>
        <taxon>Esociformes</taxon>
        <taxon>Umbridae</taxon>
        <taxon>Dallia</taxon>
    </lineage>
</organism>
<dbReference type="Proteomes" id="UP001157502">
    <property type="component" value="Chromosome 16"/>
</dbReference>
<sequence length="191" mass="20905">MYGRIKRTVLSEIFALTFCLWLKGGSGPGLGTPFSYSVPGQANELVLIEWGNNPMELLVNDKAVTLPIVMTDGKWHHLCVTWSTHDGHWEVFQGGIKKGTGEDLSAWHPIKPGGVFILGQEQDTLGGRFDTTQSFVGEMSDLQLWSRVLTANEIHSQASCGGHLAGDVISWTEAVVELHGGVTKYPFDPCH</sequence>
<name>A0ACC2G992_DALPE</name>
<comment type="caution">
    <text evidence="1">The sequence shown here is derived from an EMBL/GenBank/DDBJ whole genome shotgun (WGS) entry which is preliminary data.</text>
</comment>
<protein>
    <submittedName>
        <fullName evidence="1">Uncharacterized protein</fullName>
    </submittedName>
</protein>